<dbReference type="PANTHER" id="PTHR42939:SF1">
    <property type="entry name" value="ABC TRANSPORTER ATP-BINDING PROTEIN ALBC-RELATED"/>
    <property type="match status" value="1"/>
</dbReference>
<keyword evidence="1" id="KW-0813">Transport</keyword>
<dbReference type="AlphaFoldDB" id="A0A501WSI2"/>
<sequence length="248" mass="27182">MSTPAINLTNLCQHYGVHRAVDHLTLTIPEGEIFGFLGHNGAGKTTTVHMLTTLTQPSGGQGQVFGFDLHDQAQDIRRLIGYVPENVRLYDNLTTKENLAFFAGLSGVEDIDSAIQSALAFLDIEHLANKKVGSFSKGMRQRVGLAQAILHQPKLLFLDEPASGLDPLGMKMLRELITKLNQEMGMTIFMNTHLISEIAKTCTSIGILSAGKLVFHGTIAEVNQRFAHEGAIEDLYVNVLQTQQKETV</sequence>
<evidence type="ECO:0000259" key="4">
    <source>
        <dbReference type="PROSITE" id="PS50893"/>
    </source>
</evidence>
<dbReference type="SMART" id="SM00382">
    <property type="entry name" value="AAA"/>
    <property type="match status" value="1"/>
</dbReference>
<dbReference type="RefSeq" id="WP_140588290.1">
    <property type="nucleotide sequence ID" value="NZ_VFRR01000012.1"/>
</dbReference>
<keyword evidence="3 5" id="KW-0067">ATP-binding</keyword>
<dbReference type="PROSITE" id="PS00211">
    <property type="entry name" value="ABC_TRANSPORTER_1"/>
    <property type="match status" value="1"/>
</dbReference>
<keyword evidence="2" id="KW-0547">Nucleotide-binding</keyword>
<proteinExistence type="predicted"/>
<dbReference type="InterPro" id="IPR003439">
    <property type="entry name" value="ABC_transporter-like_ATP-bd"/>
</dbReference>
<dbReference type="InterPro" id="IPR027417">
    <property type="entry name" value="P-loop_NTPase"/>
</dbReference>
<name>A0A501WSI2_9GAMM</name>
<comment type="caution">
    <text evidence="5">The sequence shown here is derived from an EMBL/GenBank/DDBJ whole genome shotgun (WGS) entry which is preliminary data.</text>
</comment>
<dbReference type="PANTHER" id="PTHR42939">
    <property type="entry name" value="ABC TRANSPORTER ATP-BINDING PROTEIN ALBC-RELATED"/>
    <property type="match status" value="1"/>
</dbReference>
<evidence type="ECO:0000256" key="2">
    <source>
        <dbReference type="ARBA" id="ARBA00022741"/>
    </source>
</evidence>
<gene>
    <name evidence="5" type="ORF">FJM67_08090</name>
</gene>
<reference evidence="5 6" key="1">
    <citation type="submission" date="2019-06" db="EMBL/GenBank/DDBJ databases">
        <title>A novel bacterium of genus Marinomonas, isolated from coastal sand.</title>
        <authorList>
            <person name="Huang H."/>
            <person name="Mo K."/>
            <person name="Hu Y."/>
        </authorList>
    </citation>
    <scope>NUCLEOTIDE SEQUENCE [LARGE SCALE GENOMIC DNA]</scope>
    <source>
        <strain evidence="5 6">HB171799</strain>
    </source>
</reference>
<dbReference type="SUPFAM" id="SSF52540">
    <property type="entry name" value="P-loop containing nucleoside triphosphate hydrolases"/>
    <property type="match status" value="1"/>
</dbReference>
<dbReference type="GO" id="GO:0005524">
    <property type="term" value="F:ATP binding"/>
    <property type="evidence" value="ECO:0007669"/>
    <property type="project" value="UniProtKB-KW"/>
</dbReference>
<accession>A0A501WSI2</accession>
<dbReference type="InterPro" id="IPR051782">
    <property type="entry name" value="ABC_Transporter_VariousFunc"/>
</dbReference>
<dbReference type="InterPro" id="IPR003593">
    <property type="entry name" value="AAA+_ATPase"/>
</dbReference>
<evidence type="ECO:0000256" key="3">
    <source>
        <dbReference type="ARBA" id="ARBA00022840"/>
    </source>
</evidence>
<dbReference type="InterPro" id="IPR017871">
    <property type="entry name" value="ABC_transporter-like_CS"/>
</dbReference>
<feature type="domain" description="ABC transporter" evidence="4">
    <location>
        <begin position="6"/>
        <end position="235"/>
    </location>
</feature>
<dbReference type="Pfam" id="PF00005">
    <property type="entry name" value="ABC_tran"/>
    <property type="match status" value="1"/>
</dbReference>
<dbReference type="OrthoDB" id="9775490at2"/>
<keyword evidence="6" id="KW-1185">Reference proteome</keyword>
<organism evidence="5 6">
    <name type="scientific">Maribrevibacterium harenarium</name>
    <dbReference type="NCBI Taxonomy" id="2589817"/>
    <lineage>
        <taxon>Bacteria</taxon>
        <taxon>Pseudomonadati</taxon>
        <taxon>Pseudomonadota</taxon>
        <taxon>Gammaproteobacteria</taxon>
        <taxon>Oceanospirillales</taxon>
        <taxon>Oceanospirillaceae</taxon>
        <taxon>Maribrevibacterium</taxon>
    </lineage>
</organism>
<dbReference type="Proteomes" id="UP000315901">
    <property type="component" value="Unassembled WGS sequence"/>
</dbReference>
<dbReference type="Gene3D" id="3.40.50.300">
    <property type="entry name" value="P-loop containing nucleotide triphosphate hydrolases"/>
    <property type="match status" value="1"/>
</dbReference>
<dbReference type="PROSITE" id="PS50893">
    <property type="entry name" value="ABC_TRANSPORTER_2"/>
    <property type="match status" value="1"/>
</dbReference>
<evidence type="ECO:0000256" key="1">
    <source>
        <dbReference type="ARBA" id="ARBA00022448"/>
    </source>
</evidence>
<evidence type="ECO:0000313" key="5">
    <source>
        <dbReference type="EMBL" id="TPE52389.1"/>
    </source>
</evidence>
<evidence type="ECO:0000313" key="6">
    <source>
        <dbReference type="Proteomes" id="UP000315901"/>
    </source>
</evidence>
<dbReference type="GO" id="GO:0016887">
    <property type="term" value="F:ATP hydrolysis activity"/>
    <property type="evidence" value="ECO:0007669"/>
    <property type="project" value="InterPro"/>
</dbReference>
<protein>
    <submittedName>
        <fullName evidence="5">ABC transporter ATP-binding protein</fullName>
    </submittedName>
</protein>
<dbReference type="EMBL" id="VFRR01000012">
    <property type="protein sequence ID" value="TPE52389.1"/>
    <property type="molecule type" value="Genomic_DNA"/>
</dbReference>
<dbReference type="CDD" id="cd03230">
    <property type="entry name" value="ABC_DR_subfamily_A"/>
    <property type="match status" value="1"/>
</dbReference>